<feature type="transmembrane region" description="Helical" evidence="9">
    <location>
        <begin position="576"/>
        <end position="604"/>
    </location>
</feature>
<evidence type="ECO:0000256" key="2">
    <source>
        <dbReference type="ARBA" id="ARBA00022448"/>
    </source>
</evidence>
<reference evidence="14" key="1">
    <citation type="submission" date="2018-05" db="EMBL/GenBank/DDBJ databases">
        <authorList>
            <person name="Lanie J.A."/>
            <person name="Ng W.-L."/>
            <person name="Kazmierczak K.M."/>
            <person name="Andrzejewski T.M."/>
            <person name="Davidsen T.M."/>
            <person name="Wayne K.J."/>
            <person name="Tettelin H."/>
            <person name="Glass J.I."/>
            <person name="Rusch D."/>
            <person name="Podicherti R."/>
            <person name="Tsui H.-C.T."/>
            <person name="Winkler M.E."/>
        </authorList>
    </citation>
    <scope>NUCLEOTIDE SEQUENCE</scope>
</reference>
<evidence type="ECO:0000256" key="4">
    <source>
        <dbReference type="ARBA" id="ARBA00022692"/>
    </source>
</evidence>
<dbReference type="InterPro" id="IPR054384">
    <property type="entry name" value="SecDF_P1_head"/>
</dbReference>
<keyword evidence="5" id="KW-0653">Protein transport</keyword>
<evidence type="ECO:0000256" key="5">
    <source>
        <dbReference type="ARBA" id="ARBA00022927"/>
    </source>
</evidence>
<dbReference type="Pfam" id="PF21760">
    <property type="entry name" value="SecD_1st"/>
    <property type="match status" value="1"/>
</dbReference>
<dbReference type="FunFam" id="1.20.1640.10:FF:000004">
    <property type="entry name" value="Protein translocase subunit SecD"/>
    <property type="match status" value="1"/>
</dbReference>
<feature type="transmembrane region" description="Helical" evidence="9">
    <location>
        <begin position="477"/>
        <end position="497"/>
    </location>
</feature>
<feature type="domain" description="Protein translocase subunit SecDF P1" evidence="12">
    <location>
        <begin position="227"/>
        <end position="284"/>
    </location>
</feature>
<dbReference type="Pfam" id="PF22599">
    <property type="entry name" value="SecDF_P1_head"/>
    <property type="match status" value="1"/>
</dbReference>
<keyword evidence="2" id="KW-0813">Transport</keyword>
<dbReference type="Gene3D" id="3.30.1360.200">
    <property type="match status" value="1"/>
</dbReference>
<keyword evidence="8 9" id="KW-0472">Membrane</keyword>
<evidence type="ECO:0000256" key="6">
    <source>
        <dbReference type="ARBA" id="ARBA00022989"/>
    </source>
</evidence>
<feature type="domain" description="Protein export membrane protein SecD/SecF C-terminal" evidence="10">
    <location>
        <begin position="435"/>
        <end position="602"/>
    </location>
</feature>
<evidence type="ECO:0000256" key="7">
    <source>
        <dbReference type="ARBA" id="ARBA00023010"/>
    </source>
</evidence>
<dbReference type="Gene3D" id="3.30.70.3400">
    <property type="match status" value="2"/>
</dbReference>
<dbReference type="InterPro" id="IPR048631">
    <property type="entry name" value="SecD_1st"/>
</dbReference>
<dbReference type="PANTHER" id="PTHR30081">
    <property type="entry name" value="PROTEIN-EXPORT MEMBRANE PROTEIN SEC"/>
    <property type="match status" value="1"/>
</dbReference>
<evidence type="ECO:0000256" key="3">
    <source>
        <dbReference type="ARBA" id="ARBA00022475"/>
    </source>
</evidence>
<keyword evidence="7" id="KW-0811">Translocation</keyword>
<keyword evidence="6 9" id="KW-1133">Transmembrane helix</keyword>
<dbReference type="InterPro" id="IPR001036">
    <property type="entry name" value="Acrflvin-R"/>
</dbReference>
<sequence length="614" mass="67719">MNQYPLWKNMMVLVVVILGVWFALPNFYGEDPAVVIAKENGLAFSQLETSDIEEYLQEINSGYTSIRRQEKQILIRYDQVEEQLSGSDSMRAYLGRSATVALTFAPRTPNWISGFGLKPMSLGLDLRGGVHFKFQVDLDAAIEQRLNQYIADINKALIDKRIRRNIKKQGNVISIELSDPEDLSPARNLIREIDPLLVIETVPGNTSPGLRVEMTQDQLKQRRDFAIQQNILTMRNRVNELGVTEPIVQRQGLNRIVVQLPGVQDPTQAERILGATATLEFRMVCENENAFAAEAKGRAPIGCELFVDRVGNPVLLKKKTIVSGNQLIDASQTFSEGRPAVSIRLDNKGSKSMLETTKRNLNKPMAVLFIQQRQETKEQDGQFVTSSVLDKEVINIATIRGVFSSQFQITGVSVVEAKDLSILLRAGALAAPIFKVEERTIGPSLGQDNINRGFQAILIGLAMVVLFMIFYYKGFGLIANFGLMINLTLVIALLSLLQASLTLPGIAGIVLTVGMAVDANVLIFERIREEIRIGNSPQASITAGYQKAFGTIADANITTLIAALVLFTFGTGPIKGFAITLTLGIITSMFTAIIASRAIVNFVYGQRTINKLRI</sequence>
<dbReference type="FunFam" id="3.30.70.3400:FF:000003">
    <property type="entry name" value="Preprotein translocase subunit SecD"/>
    <property type="match status" value="1"/>
</dbReference>
<dbReference type="GO" id="GO:0015450">
    <property type="term" value="F:protein-transporting ATPase activity"/>
    <property type="evidence" value="ECO:0007669"/>
    <property type="project" value="InterPro"/>
</dbReference>
<dbReference type="InterPro" id="IPR048634">
    <property type="entry name" value="SecD_SecF_C"/>
</dbReference>
<dbReference type="Pfam" id="PF13721">
    <property type="entry name" value="SecD-TM1"/>
    <property type="match status" value="1"/>
</dbReference>
<dbReference type="Pfam" id="PF07549">
    <property type="entry name" value="Sec_GG"/>
    <property type="match status" value="1"/>
</dbReference>
<dbReference type="AlphaFoldDB" id="A0A381S003"/>
<keyword evidence="3" id="KW-1003">Cell membrane</keyword>
<protein>
    <submittedName>
        <fullName evidence="14">Uncharacterized protein</fullName>
    </submittedName>
</protein>
<dbReference type="GO" id="GO:0005886">
    <property type="term" value="C:plasma membrane"/>
    <property type="evidence" value="ECO:0007669"/>
    <property type="project" value="UniProtKB-SubCell"/>
</dbReference>
<dbReference type="InterPro" id="IPR027398">
    <property type="entry name" value="SecD-TM"/>
</dbReference>
<dbReference type="GO" id="GO:0006886">
    <property type="term" value="P:intracellular protein transport"/>
    <property type="evidence" value="ECO:0007669"/>
    <property type="project" value="InterPro"/>
</dbReference>
<comment type="subcellular location">
    <subcellularLocation>
        <location evidence="1">Cell membrane</location>
        <topology evidence="1">Multi-pass membrane protein</topology>
    </subcellularLocation>
</comment>
<feature type="transmembrane region" description="Helical" evidence="9">
    <location>
        <begin position="503"/>
        <end position="527"/>
    </location>
</feature>
<evidence type="ECO:0000256" key="8">
    <source>
        <dbReference type="ARBA" id="ARBA00023136"/>
    </source>
</evidence>
<organism evidence="14">
    <name type="scientific">marine metagenome</name>
    <dbReference type="NCBI Taxonomy" id="408172"/>
    <lineage>
        <taxon>unclassified sequences</taxon>
        <taxon>metagenomes</taxon>
        <taxon>ecological metagenomes</taxon>
    </lineage>
</organism>
<evidence type="ECO:0000313" key="14">
    <source>
        <dbReference type="EMBL" id="SUZ97435.1"/>
    </source>
</evidence>
<dbReference type="NCBIfam" id="TIGR00916">
    <property type="entry name" value="2A0604s01"/>
    <property type="match status" value="1"/>
</dbReference>
<accession>A0A381S003</accession>
<proteinExistence type="inferred from homology"/>
<dbReference type="EMBL" id="UINC01002510">
    <property type="protein sequence ID" value="SUZ97435.1"/>
    <property type="molecule type" value="Genomic_DNA"/>
</dbReference>
<dbReference type="SUPFAM" id="SSF82866">
    <property type="entry name" value="Multidrug efflux transporter AcrB transmembrane domain"/>
    <property type="match status" value="1"/>
</dbReference>
<dbReference type="PRINTS" id="PR00702">
    <property type="entry name" value="ACRIFLAVINRP"/>
</dbReference>
<dbReference type="NCBIfam" id="TIGR01129">
    <property type="entry name" value="secD"/>
    <property type="match status" value="1"/>
</dbReference>
<evidence type="ECO:0000256" key="1">
    <source>
        <dbReference type="ARBA" id="ARBA00004651"/>
    </source>
</evidence>
<dbReference type="InterPro" id="IPR005791">
    <property type="entry name" value="SecD"/>
</dbReference>
<feature type="domain" description="SecDF P1 head subdomain" evidence="13">
    <location>
        <begin position="310"/>
        <end position="431"/>
    </location>
</feature>
<evidence type="ECO:0000259" key="12">
    <source>
        <dbReference type="Pfam" id="PF21760"/>
    </source>
</evidence>
<evidence type="ECO:0000259" key="13">
    <source>
        <dbReference type="Pfam" id="PF22599"/>
    </source>
</evidence>
<dbReference type="PANTHER" id="PTHR30081:SF1">
    <property type="entry name" value="PROTEIN TRANSLOCASE SUBUNIT SECD"/>
    <property type="match status" value="1"/>
</dbReference>
<evidence type="ECO:0000256" key="9">
    <source>
        <dbReference type="SAM" id="Phobius"/>
    </source>
</evidence>
<dbReference type="Gene3D" id="1.20.1640.10">
    <property type="entry name" value="Multidrug efflux transporter AcrB transmembrane domain"/>
    <property type="match status" value="1"/>
</dbReference>
<dbReference type="InterPro" id="IPR055344">
    <property type="entry name" value="SecD_SecF_C_bact"/>
</dbReference>
<feature type="domain" description="SecD export protein N-terminal TM" evidence="11">
    <location>
        <begin position="1"/>
        <end position="102"/>
    </location>
</feature>
<evidence type="ECO:0000259" key="11">
    <source>
        <dbReference type="Pfam" id="PF13721"/>
    </source>
</evidence>
<evidence type="ECO:0000259" key="10">
    <source>
        <dbReference type="Pfam" id="PF02355"/>
    </source>
</evidence>
<dbReference type="InterPro" id="IPR022813">
    <property type="entry name" value="SecD/SecF_arch_bac"/>
</dbReference>
<feature type="transmembrane region" description="Helical" evidence="9">
    <location>
        <begin position="453"/>
        <end position="472"/>
    </location>
</feature>
<keyword evidence="4 9" id="KW-0812">Transmembrane</keyword>
<feature type="transmembrane region" description="Helical" evidence="9">
    <location>
        <begin position="548"/>
        <end position="570"/>
    </location>
</feature>
<dbReference type="Pfam" id="PF02355">
    <property type="entry name" value="SecD_SecF_C"/>
    <property type="match status" value="1"/>
</dbReference>
<dbReference type="HAMAP" id="MF_01463_B">
    <property type="entry name" value="SecD_B"/>
    <property type="match status" value="1"/>
</dbReference>
<name>A0A381S003_9ZZZZ</name>
<gene>
    <name evidence="14" type="ORF">METZ01_LOCUS50289</name>
</gene>
<dbReference type="InterPro" id="IPR022646">
    <property type="entry name" value="SecD/SecF_CS"/>
</dbReference>